<dbReference type="SUPFAM" id="SSF48452">
    <property type="entry name" value="TPR-like"/>
    <property type="match status" value="1"/>
</dbReference>
<name>F0P327_WEEVC</name>
<dbReference type="STRING" id="865938.Weevi_1235"/>
<dbReference type="EMBL" id="CP002455">
    <property type="protein sequence ID" value="ADX67939.1"/>
    <property type="molecule type" value="Genomic_DNA"/>
</dbReference>
<keyword evidence="1" id="KW-0812">Transmembrane</keyword>
<evidence type="ECO:0000313" key="2">
    <source>
        <dbReference type="EMBL" id="ADX67939.1"/>
    </source>
</evidence>
<sequence length="233" mass="25698">MAKKVKNEESTTEELVQKLDRTALNMELFLEKNAKAIGIVIGIVVLAALGYFAYIKLIVDPKSDQALKEMVTAERLFEQDSIGQALNGSKGSYMGLQQIVDEYGNTDAGNLAKLKAGVAYYKLGDYTTAIKMFEDFSTKDPVLMAQKYGMIGNCLVQTGKVEEGLPYYVKAAEATNVVTIEQTYYTKAGNIAMSLGKNEDALKYFQTIVDKYPGANNNEAEKFVERLTYALGQ</sequence>
<dbReference type="RefSeq" id="WP_013598329.1">
    <property type="nucleotide sequence ID" value="NC_015144.1"/>
</dbReference>
<accession>F0P327</accession>
<protein>
    <submittedName>
        <fullName evidence="2">TPR repeat-containing protein</fullName>
    </submittedName>
</protein>
<dbReference type="Proteomes" id="UP000008641">
    <property type="component" value="Chromosome"/>
</dbReference>
<keyword evidence="1" id="KW-0472">Membrane</keyword>
<keyword evidence="1" id="KW-1133">Transmembrane helix</keyword>
<dbReference type="Pfam" id="PF13174">
    <property type="entry name" value="TPR_6"/>
    <property type="match status" value="2"/>
</dbReference>
<proteinExistence type="predicted"/>
<evidence type="ECO:0000256" key="1">
    <source>
        <dbReference type="SAM" id="Phobius"/>
    </source>
</evidence>
<organism evidence="2 3">
    <name type="scientific">Weeksella virosa (strain ATCC 43766 / DSM 16922 / JCM 21250 / CCUG 30538 / CDC 9751 / IAM 14551 / NBRC 16016 / NCTC 11634 / CL345/78)</name>
    <dbReference type="NCBI Taxonomy" id="865938"/>
    <lineage>
        <taxon>Bacteria</taxon>
        <taxon>Pseudomonadati</taxon>
        <taxon>Bacteroidota</taxon>
        <taxon>Flavobacteriia</taxon>
        <taxon>Flavobacteriales</taxon>
        <taxon>Weeksellaceae</taxon>
        <taxon>Weeksella</taxon>
    </lineage>
</organism>
<dbReference type="OrthoDB" id="9808622at2"/>
<dbReference type="eggNOG" id="COG1729">
    <property type="taxonomic scope" value="Bacteria"/>
</dbReference>
<gene>
    <name evidence="2" type="ordered locus">Weevi_1235</name>
</gene>
<feature type="transmembrane region" description="Helical" evidence="1">
    <location>
        <begin position="36"/>
        <end position="59"/>
    </location>
</feature>
<reference evidence="3" key="2">
    <citation type="journal article" date="2011" name="Stand. Genomic Sci.">
        <title>Complete genome sequence of Weeksella virosa type strain (9751T).</title>
        <authorList>
            <person name="Lang E."/>
            <person name="Teshima H."/>
            <person name="Lucas S."/>
            <person name="Lapidus A."/>
            <person name="Hammon N."/>
            <person name="Deshpande S."/>
            <person name="Nolan M."/>
            <person name="Cheng J."/>
            <person name="Pitluck S."/>
            <person name="Liolios K."/>
            <person name="Pagani I."/>
            <person name="Mikhailova N."/>
            <person name="Ivanova N."/>
            <person name="Mavromatis K."/>
            <person name="Pati A."/>
            <person name="Tapia R."/>
            <person name="Han C."/>
            <person name="Goodwin L."/>
            <person name="Chen A."/>
            <person name="Palaniappan K."/>
            <person name="Land M."/>
            <person name="Hauser L."/>
            <person name="Chang Y."/>
            <person name="Jeffries C."/>
            <person name="Brambilla E."/>
            <person name="Kopitz M."/>
            <person name="Rohde M."/>
            <person name="Goker M."/>
            <person name="Tindall B."/>
            <person name="Detter J."/>
            <person name="Woyke T."/>
            <person name="Bristow J."/>
            <person name="Eisen J."/>
            <person name="Markowitz V."/>
            <person name="Hugenholtz P."/>
            <person name="Klenk H."/>
            <person name="Kyrpides N."/>
        </authorList>
    </citation>
    <scope>NUCLEOTIDE SEQUENCE [LARGE SCALE GENOMIC DNA]</scope>
    <source>
        <strain evidence="3">ATCC 43766 / DSM 16922 / JCM 21250 / NBRC 16016 / NCTC 11634 / CL345/78</strain>
    </source>
</reference>
<evidence type="ECO:0000313" key="3">
    <source>
        <dbReference type="Proteomes" id="UP000008641"/>
    </source>
</evidence>
<keyword evidence="3" id="KW-1185">Reference proteome</keyword>
<dbReference type="InterPro" id="IPR019734">
    <property type="entry name" value="TPR_rpt"/>
</dbReference>
<dbReference type="KEGG" id="wvi:Weevi_1235"/>
<dbReference type="InterPro" id="IPR011990">
    <property type="entry name" value="TPR-like_helical_dom_sf"/>
</dbReference>
<reference evidence="2 3" key="1">
    <citation type="journal article" date="2011" name="Stand. Genomic Sci.">
        <title>Complete genome sequence of Weeksella virosa type strain (9751).</title>
        <authorList>
            <person name="Lang E."/>
            <person name="Teshima H."/>
            <person name="Lucas S."/>
            <person name="Lapidus A."/>
            <person name="Hammon N."/>
            <person name="Deshpande S."/>
            <person name="Nolan M."/>
            <person name="Cheng J.F."/>
            <person name="Pitluck S."/>
            <person name="Liolios K."/>
            <person name="Pagani I."/>
            <person name="Mikhailova N."/>
            <person name="Ivanova N."/>
            <person name="Mavromatis K."/>
            <person name="Pati A."/>
            <person name="Tapia R."/>
            <person name="Han C."/>
            <person name="Goodwin L."/>
            <person name="Chen A."/>
            <person name="Palaniappan K."/>
            <person name="Land M."/>
            <person name="Hauser L."/>
            <person name="Chang Y.J."/>
            <person name="Jeffries C.D."/>
            <person name="Brambilla E.M."/>
            <person name="Kopitz M."/>
            <person name="Rohde M."/>
            <person name="Goker M."/>
            <person name="Tindall B.J."/>
            <person name="Detter J.C."/>
            <person name="Woyke T."/>
            <person name="Bristow J."/>
            <person name="Eisen J.A."/>
            <person name="Markowitz V."/>
            <person name="Hugenholtz P."/>
            <person name="Klenk H.P."/>
            <person name="Kyrpides N.C."/>
        </authorList>
    </citation>
    <scope>NUCLEOTIDE SEQUENCE [LARGE SCALE GENOMIC DNA]</scope>
    <source>
        <strain evidence="3">ATCC 43766 / DSM 16922 / JCM 21250 / NBRC 16016 / NCTC 11634 / CL345/78</strain>
    </source>
</reference>
<dbReference type="AlphaFoldDB" id="F0P327"/>
<dbReference type="Gene3D" id="1.25.40.10">
    <property type="entry name" value="Tetratricopeptide repeat domain"/>
    <property type="match status" value="1"/>
</dbReference>
<dbReference type="HOGENOM" id="CLU_096069_0_1_10"/>